<keyword evidence="1" id="KW-1133">Transmembrane helix</keyword>
<protein>
    <submittedName>
        <fullName evidence="2">Uncharacterized protein</fullName>
    </submittedName>
</protein>
<keyword evidence="1" id="KW-0812">Transmembrane</keyword>
<dbReference type="Proteomes" id="UP000050525">
    <property type="component" value="Unassembled WGS sequence"/>
</dbReference>
<keyword evidence="1" id="KW-0472">Membrane</keyword>
<comment type="caution">
    <text evidence="2">The sequence shown here is derived from an EMBL/GenBank/DDBJ whole genome shotgun (WGS) entry which is preliminary data.</text>
</comment>
<sequence length="78" mass="9053">MASRRFLTIPLQEGIATPFLSLTIIPSFLLLPTIKSDVLTRMLNKKIVSSWCLSWKKKELHKTRNFMCGVYTQYGVQY</sequence>
<evidence type="ECO:0000313" key="3">
    <source>
        <dbReference type="Proteomes" id="UP000050525"/>
    </source>
</evidence>
<dbReference type="EMBL" id="AKHW03002540">
    <property type="protein sequence ID" value="KYO38087.1"/>
    <property type="molecule type" value="Genomic_DNA"/>
</dbReference>
<gene>
    <name evidence="2" type="ORF">Y1Q_0019539</name>
</gene>
<name>A0A151NMN8_ALLMI</name>
<reference evidence="2 3" key="1">
    <citation type="journal article" date="2012" name="Genome Biol.">
        <title>Sequencing three crocodilian genomes to illuminate the evolution of archosaurs and amniotes.</title>
        <authorList>
            <person name="St John J.A."/>
            <person name="Braun E.L."/>
            <person name="Isberg S.R."/>
            <person name="Miles L.G."/>
            <person name="Chong A.Y."/>
            <person name="Gongora J."/>
            <person name="Dalzell P."/>
            <person name="Moran C."/>
            <person name="Bed'hom B."/>
            <person name="Abzhanov A."/>
            <person name="Burgess S.C."/>
            <person name="Cooksey A.M."/>
            <person name="Castoe T.A."/>
            <person name="Crawford N.G."/>
            <person name="Densmore L.D."/>
            <person name="Drew J.C."/>
            <person name="Edwards S.V."/>
            <person name="Faircloth B.C."/>
            <person name="Fujita M.K."/>
            <person name="Greenwold M.J."/>
            <person name="Hoffmann F.G."/>
            <person name="Howard J.M."/>
            <person name="Iguchi T."/>
            <person name="Janes D.E."/>
            <person name="Khan S.Y."/>
            <person name="Kohno S."/>
            <person name="de Koning A.J."/>
            <person name="Lance S.L."/>
            <person name="McCarthy F.M."/>
            <person name="McCormack J.E."/>
            <person name="Merchant M.E."/>
            <person name="Peterson D.G."/>
            <person name="Pollock D.D."/>
            <person name="Pourmand N."/>
            <person name="Raney B.J."/>
            <person name="Roessler K.A."/>
            <person name="Sanford J.R."/>
            <person name="Sawyer R.H."/>
            <person name="Schmidt C.J."/>
            <person name="Triplett E.W."/>
            <person name="Tuberville T.D."/>
            <person name="Venegas-Anaya M."/>
            <person name="Howard J.T."/>
            <person name="Jarvis E.D."/>
            <person name="Guillette L.J.Jr."/>
            <person name="Glenn T.C."/>
            <person name="Green R.E."/>
            <person name="Ray D.A."/>
        </authorList>
    </citation>
    <scope>NUCLEOTIDE SEQUENCE [LARGE SCALE GENOMIC DNA]</scope>
    <source>
        <strain evidence="2">KSC_2009_1</strain>
    </source>
</reference>
<keyword evidence="3" id="KW-1185">Reference proteome</keyword>
<accession>A0A151NMN8</accession>
<evidence type="ECO:0000313" key="2">
    <source>
        <dbReference type="EMBL" id="KYO38087.1"/>
    </source>
</evidence>
<organism evidence="2 3">
    <name type="scientific">Alligator mississippiensis</name>
    <name type="common">American alligator</name>
    <dbReference type="NCBI Taxonomy" id="8496"/>
    <lineage>
        <taxon>Eukaryota</taxon>
        <taxon>Metazoa</taxon>
        <taxon>Chordata</taxon>
        <taxon>Craniata</taxon>
        <taxon>Vertebrata</taxon>
        <taxon>Euteleostomi</taxon>
        <taxon>Archelosauria</taxon>
        <taxon>Archosauria</taxon>
        <taxon>Crocodylia</taxon>
        <taxon>Alligatoridae</taxon>
        <taxon>Alligatorinae</taxon>
        <taxon>Alligator</taxon>
    </lineage>
</organism>
<proteinExistence type="predicted"/>
<feature type="transmembrane region" description="Helical" evidence="1">
    <location>
        <begin position="15"/>
        <end position="34"/>
    </location>
</feature>
<evidence type="ECO:0000256" key="1">
    <source>
        <dbReference type="SAM" id="Phobius"/>
    </source>
</evidence>
<dbReference type="AlphaFoldDB" id="A0A151NMN8"/>